<evidence type="ECO:0000313" key="1">
    <source>
        <dbReference type="EMBL" id="AUJ32757.1"/>
    </source>
</evidence>
<dbReference type="KEGG" id="lng:BSQ50_09565"/>
<evidence type="ECO:0000313" key="2">
    <source>
        <dbReference type="Proteomes" id="UP000324497"/>
    </source>
</evidence>
<dbReference type="Proteomes" id="UP000324497">
    <property type="component" value="Chromosome"/>
</dbReference>
<dbReference type="AlphaFoldDB" id="A0A3S6R2E3"/>
<organism evidence="1 2">
    <name type="scientific">Liquorilactobacillus nagelii</name>
    <dbReference type="NCBI Taxonomy" id="82688"/>
    <lineage>
        <taxon>Bacteria</taxon>
        <taxon>Bacillati</taxon>
        <taxon>Bacillota</taxon>
        <taxon>Bacilli</taxon>
        <taxon>Lactobacillales</taxon>
        <taxon>Lactobacillaceae</taxon>
        <taxon>Liquorilactobacillus</taxon>
    </lineage>
</organism>
<accession>A0A3S6R2E3</accession>
<reference evidence="1 2" key="1">
    <citation type="submission" date="2016-11" db="EMBL/GenBank/DDBJ databases">
        <title>Interaction between Lactobacillus species and yeast in water kefir.</title>
        <authorList>
            <person name="Behr J."/>
            <person name="Xu D."/>
            <person name="Vogel R.F."/>
        </authorList>
    </citation>
    <scope>NUCLEOTIDE SEQUENCE [LARGE SCALE GENOMIC DNA]</scope>
    <source>
        <strain evidence="1 2">TMW 1.1827</strain>
    </source>
</reference>
<dbReference type="RefSeq" id="WP_148127024.1">
    <property type="nucleotide sequence ID" value="NZ_CP018180.1"/>
</dbReference>
<keyword evidence="2" id="KW-1185">Reference proteome</keyword>
<sequence length="273" mass="31226">MRKRTWFMITLIIAVIFIGYGYTKHVENNQYYQELLSQAESAINDQAYQTAQIDLENALKKKKNGETAQVYLKQVKFYRHGMKAIEKKQYQIAKKNFQQAAQQDNGMQILVSRATAKQTELQEVLRELPIFERAYRRAKILSTNYEYTASNTKLAVILGYGNIKQAYYSEIYQRAQKLQTYNNRILTKLGYHVDSGVSATDSSATDFLPGSSSSKTDTASLKKITAKQVKQARRDLTKEGVDADLFSDTQVKQVIQEANNQGVSVRQIAREFK</sequence>
<protein>
    <submittedName>
        <fullName evidence="1">Uncharacterized protein</fullName>
    </submittedName>
</protein>
<dbReference type="EMBL" id="CP018180">
    <property type="protein sequence ID" value="AUJ32757.1"/>
    <property type="molecule type" value="Genomic_DNA"/>
</dbReference>
<proteinExistence type="predicted"/>
<gene>
    <name evidence="1" type="ORF">BSQ50_09565</name>
</gene>
<name>A0A3S6R2E3_9LACO</name>